<gene>
    <name evidence="1" type="ORF">DSCOOX_56590</name>
</gene>
<dbReference type="AlphaFoldDB" id="A0A5K8AJ00"/>
<dbReference type="EMBL" id="AP021879">
    <property type="protein sequence ID" value="BBO92479.1"/>
    <property type="molecule type" value="Genomic_DNA"/>
</dbReference>
<dbReference type="RefSeq" id="WP_155313219.1">
    <property type="nucleotide sequence ID" value="NZ_AP021879.1"/>
</dbReference>
<proteinExistence type="predicted"/>
<evidence type="ECO:0000313" key="2">
    <source>
        <dbReference type="Proteomes" id="UP000422108"/>
    </source>
</evidence>
<protein>
    <submittedName>
        <fullName evidence="1">Uncharacterized protein</fullName>
    </submittedName>
</protein>
<dbReference type="Proteomes" id="UP000422108">
    <property type="component" value="Chromosome"/>
</dbReference>
<accession>A0A5K8AJ00</accession>
<sequence length="150" mass="17338">MAERYHFCYTPRDGICSPTALDIRRDTPEHFEYRWQGSGDFGDLRFARTEIRPGFDIWMSDCLFHEDIHFSMADHPAAFSFSFCLSGKSMARYGNKQEPIEISSGKQGIFYCPDPNGTSCMGIDVPQRQVRIIISPERLRFYFESDLNAI</sequence>
<evidence type="ECO:0000313" key="1">
    <source>
        <dbReference type="EMBL" id="BBO92479.1"/>
    </source>
</evidence>
<keyword evidence="2" id="KW-1185">Reference proteome</keyword>
<name>A0A5K8AJ00_9BACT</name>
<organism evidence="1 2">
    <name type="scientific">Desulfosarcina ovata subsp. ovata</name>
    <dbReference type="NCBI Taxonomy" id="2752305"/>
    <lineage>
        <taxon>Bacteria</taxon>
        <taxon>Pseudomonadati</taxon>
        <taxon>Thermodesulfobacteriota</taxon>
        <taxon>Desulfobacteria</taxon>
        <taxon>Desulfobacterales</taxon>
        <taxon>Desulfosarcinaceae</taxon>
        <taxon>Desulfosarcina</taxon>
    </lineage>
</organism>
<reference evidence="1 2" key="1">
    <citation type="submission" date="2019-11" db="EMBL/GenBank/DDBJ databases">
        <title>Comparative genomics of hydrocarbon-degrading Desulfosarcina strains.</title>
        <authorList>
            <person name="Watanabe M."/>
            <person name="Kojima H."/>
            <person name="Fukui M."/>
        </authorList>
    </citation>
    <scope>NUCLEOTIDE SEQUENCE [LARGE SCALE GENOMIC DNA]</scope>
    <source>
        <strain evidence="2">oXyS1</strain>
    </source>
</reference>